<dbReference type="SUPFAM" id="SSF100950">
    <property type="entry name" value="NagB/RpiA/CoA transferase-like"/>
    <property type="match status" value="1"/>
</dbReference>
<sequence>MIDHVIKAIALSLNDEEKVYVGLNSIPAILGAFMARDFYGKKIRILGVAEADNPSEIKITPSTGNPFYVNETPILPTVESFDLAQKGKLDVMFLGPAQIDEETNVNLSVIGGYSKPKVRLPGGAATAYILPLVKKAILWNLKHSKSTLVKRVDFVTGSAKFSMNKVIVVTNLGVLEYSREDKKWYVKYIYPWSNFAKIVENTAFQVYNAIQGVIDVNEEEKNFITKLDPDDLRSSLEY</sequence>
<dbReference type="InterPro" id="IPR004165">
    <property type="entry name" value="CoA_trans_fam_I"/>
</dbReference>
<evidence type="ECO:0000313" key="1">
    <source>
        <dbReference type="EMBL" id="PVU76413.1"/>
    </source>
</evidence>
<dbReference type="OMA" id="KALFRFD"/>
<protein>
    <submittedName>
        <fullName evidence="1">CoA-transferase subunit beta</fullName>
    </submittedName>
</protein>
<dbReference type="SMART" id="SM00882">
    <property type="entry name" value="CoA_trans"/>
    <property type="match status" value="1"/>
</dbReference>
<dbReference type="EMBL" id="QEFD01000100">
    <property type="protein sequence ID" value="PVU76413.1"/>
    <property type="molecule type" value="Genomic_DNA"/>
</dbReference>
<evidence type="ECO:0000313" key="2">
    <source>
        <dbReference type="Proteomes" id="UP000245638"/>
    </source>
</evidence>
<name>A0A2T9X8J9_9CREN</name>
<dbReference type="RefSeq" id="WP_013775722.1">
    <property type="nucleotide sequence ID" value="NC_015518.1"/>
</dbReference>
<keyword evidence="1" id="KW-0808">Transferase</keyword>
<accession>A0A2T9X8J9</accession>
<comment type="caution">
    <text evidence="1">The sequence shown here is derived from an EMBL/GenBank/DDBJ whole genome shotgun (WGS) entry which is preliminary data.</text>
</comment>
<proteinExistence type="predicted"/>
<organism evidence="1 2">
    <name type="scientific">Acidianus hospitalis</name>
    <dbReference type="NCBI Taxonomy" id="563177"/>
    <lineage>
        <taxon>Archaea</taxon>
        <taxon>Thermoproteota</taxon>
        <taxon>Thermoprotei</taxon>
        <taxon>Sulfolobales</taxon>
        <taxon>Sulfolobaceae</taxon>
        <taxon>Acidianus</taxon>
    </lineage>
</organism>
<gene>
    <name evidence="1" type="ORF">DDW13_03145</name>
</gene>
<dbReference type="Proteomes" id="UP000245638">
    <property type="component" value="Unassembled WGS sequence"/>
</dbReference>
<dbReference type="InterPro" id="IPR037171">
    <property type="entry name" value="NagB/RpiA_transferase-like"/>
</dbReference>
<dbReference type="PANTHER" id="PTHR43293:SF3">
    <property type="entry name" value="CHOLESTEROL RING-CLEAVING HYDROLASE IPDB SUBUNIT"/>
    <property type="match status" value="1"/>
</dbReference>
<dbReference type="Gene3D" id="3.40.1080.10">
    <property type="entry name" value="Glutaconate Coenzyme A-transferase"/>
    <property type="match status" value="1"/>
</dbReference>
<dbReference type="Pfam" id="PF01144">
    <property type="entry name" value="CoA_trans"/>
    <property type="match status" value="1"/>
</dbReference>
<dbReference type="GO" id="GO:0008410">
    <property type="term" value="F:CoA-transferase activity"/>
    <property type="evidence" value="ECO:0007669"/>
    <property type="project" value="InterPro"/>
</dbReference>
<dbReference type="PANTHER" id="PTHR43293">
    <property type="entry name" value="ACETATE COA-TRANSFERASE YDIF"/>
    <property type="match status" value="1"/>
</dbReference>
<reference evidence="1 2" key="1">
    <citation type="journal article" date="2015" name="Appl. Environ. Microbiol.">
        <title>Nanoarchaeota, Their Sulfolobales Host, and Nanoarchaeota Virus Distribution across Yellowstone National Park Hot Springs.</title>
        <authorList>
            <person name="Munson-McGee J.H."/>
            <person name="Field E.K."/>
            <person name="Bateson M."/>
            <person name="Rooney C."/>
            <person name="Stepanauskas R."/>
            <person name="Young M.J."/>
        </authorList>
    </citation>
    <scope>NUCLEOTIDE SEQUENCE [LARGE SCALE GENOMIC DNA]</scope>
    <source>
        <strain evidence="1">SCGC AC-742_N10</strain>
    </source>
</reference>
<dbReference type="AlphaFoldDB" id="A0A2T9X8J9"/>